<proteinExistence type="inferred from homology"/>
<dbReference type="InterPro" id="IPR050925">
    <property type="entry name" value="Rhomboid_protease_S54"/>
</dbReference>
<dbReference type="SMART" id="SM01160">
    <property type="entry name" value="DUF1751"/>
    <property type="match status" value="1"/>
</dbReference>
<accession>A0ABZ2EI16</accession>
<evidence type="ECO:0000256" key="1">
    <source>
        <dbReference type="ARBA" id="ARBA00004141"/>
    </source>
</evidence>
<evidence type="ECO:0000256" key="3">
    <source>
        <dbReference type="ARBA" id="ARBA00022692"/>
    </source>
</evidence>
<reference evidence="10" key="1">
    <citation type="submission" date="2024-01" db="EMBL/GenBank/DDBJ databases">
        <title>Mycovorax composti gen. nov. sp. nov., a member of the family Chitinophagaceae isolated from button mushroom compost.</title>
        <authorList>
            <person name="Thai M."/>
            <person name="Bell T.L."/>
            <person name="Kertesz M.A."/>
        </authorList>
    </citation>
    <scope>NUCLEOTIDE SEQUENCE [LARGE SCALE GENOMIC DNA]</scope>
    <source>
        <strain evidence="10">C216</strain>
    </source>
</reference>
<organism evidence="9 10">
    <name type="scientific">Mycovorax composti</name>
    <dbReference type="NCBI Taxonomy" id="2962693"/>
    <lineage>
        <taxon>Bacteria</taxon>
        <taxon>Pseudomonadati</taxon>
        <taxon>Bacteroidota</taxon>
        <taxon>Chitinophagia</taxon>
        <taxon>Chitinophagales</taxon>
        <taxon>Chitinophagaceae</taxon>
        <taxon>Mycovorax</taxon>
    </lineage>
</organism>
<name>A0ABZ2EI16_9BACT</name>
<dbReference type="Gene3D" id="1.20.1540.10">
    <property type="entry name" value="Rhomboid-like"/>
    <property type="match status" value="1"/>
</dbReference>
<dbReference type="SUPFAM" id="SSF144091">
    <property type="entry name" value="Rhomboid-like"/>
    <property type="match status" value="1"/>
</dbReference>
<evidence type="ECO:0000256" key="5">
    <source>
        <dbReference type="ARBA" id="ARBA00022989"/>
    </source>
</evidence>
<keyword evidence="9" id="KW-0645">Protease</keyword>
<dbReference type="Pfam" id="PF01694">
    <property type="entry name" value="Rhomboid"/>
    <property type="match status" value="1"/>
</dbReference>
<keyword evidence="3 7" id="KW-0812">Transmembrane</keyword>
<evidence type="ECO:0000313" key="9">
    <source>
        <dbReference type="EMBL" id="WWC83046.1"/>
    </source>
</evidence>
<feature type="domain" description="Peptidase S54 rhomboid" evidence="8">
    <location>
        <begin position="61"/>
        <end position="208"/>
    </location>
</feature>
<evidence type="ECO:0000256" key="6">
    <source>
        <dbReference type="ARBA" id="ARBA00023136"/>
    </source>
</evidence>
<dbReference type="PANTHER" id="PTHR43731:SF14">
    <property type="entry name" value="PRESENILIN-ASSOCIATED RHOMBOID-LIKE PROTEIN, MITOCHONDRIAL"/>
    <property type="match status" value="1"/>
</dbReference>
<evidence type="ECO:0000256" key="7">
    <source>
        <dbReference type="SAM" id="Phobius"/>
    </source>
</evidence>
<keyword evidence="10" id="KW-1185">Reference proteome</keyword>
<feature type="transmembrane region" description="Helical" evidence="7">
    <location>
        <begin position="194"/>
        <end position="211"/>
    </location>
</feature>
<feature type="transmembrane region" description="Helical" evidence="7">
    <location>
        <begin position="22"/>
        <end position="40"/>
    </location>
</feature>
<sequence>MGGYLCPMSDFYYRPAEKFPPAIKNLIAINVVVWLAQVLFDSRFNLTDRIGLWPVNSPFFHAWQIVTHMFAHAASGPYMFFHILFNMFTLWMFGRVLENLWGSKRFLIFYLLCGLGAAVTHLAMQYFMGAHDVAVGASGAVFGVLVAFAMTFPNTELYIMFIPVPIKAKWAILGLVAIDLFGGISQVSGDNIAHFAHLGGAITGFILLKIWNKTNRRTLY</sequence>
<dbReference type="EC" id="3.4.21.105" evidence="9"/>
<dbReference type="PANTHER" id="PTHR43731">
    <property type="entry name" value="RHOMBOID PROTEASE"/>
    <property type="match status" value="1"/>
</dbReference>
<dbReference type="EMBL" id="CP144143">
    <property type="protein sequence ID" value="WWC83046.1"/>
    <property type="molecule type" value="Genomic_DNA"/>
</dbReference>
<keyword evidence="5 7" id="KW-1133">Transmembrane helix</keyword>
<dbReference type="Proteomes" id="UP001321305">
    <property type="component" value="Chromosome"/>
</dbReference>
<gene>
    <name evidence="9" type="primary">glpG_1</name>
    <name evidence="9" type="ORF">PIECOFPK_00757</name>
</gene>
<keyword evidence="6 7" id="KW-0472">Membrane</keyword>
<evidence type="ECO:0000256" key="4">
    <source>
        <dbReference type="ARBA" id="ARBA00022801"/>
    </source>
</evidence>
<dbReference type="InterPro" id="IPR022764">
    <property type="entry name" value="Peptidase_S54_rhomboid_dom"/>
</dbReference>
<dbReference type="GO" id="GO:0008233">
    <property type="term" value="F:peptidase activity"/>
    <property type="evidence" value="ECO:0007669"/>
    <property type="project" value="UniProtKB-KW"/>
</dbReference>
<feature type="transmembrane region" description="Helical" evidence="7">
    <location>
        <begin position="133"/>
        <end position="150"/>
    </location>
</feature>
<evidence type="ECO:0000259" key="8">
    <source>
        <dbReference type="Pfam" id="PF01694"/>
    </source>
</evidence>
<feature type="transmembrane region" description="Helical" evidence="7">
    <location>
        <begin position="106"/>
        <end position="127"/>
    </location>
</feature>
<keyword evidence="4 9" id="KW-0378">Hydrolase</keyword>
<comment type="similarity">
    <text evidence="2">Belongs to the peptidase S54 family.</text>
</comment>
<evidence type="ECO:0000256" key="2">
    <source>
        <dbReference type="ARBA" id="ARBA00009045"/>
    </source>
</evidence>
<protein>
    <submittedName>
        <fullName evidence="9">Rhomboid protease GlpG</fullName>
        <ecNumber evidence="9">3.4.21.105</ecNumber>
    </submittedName>
</protein>
<comment type="subcellular location">
    <subcellularLocation>
        <location evidence="1">Membrane</location>
        <topology evidence="1">Multi-pass membrane protein</topology>
    </subcellularLocation>
</comment>
<dbReference type="GO" id="GO:0006508">
    <property type="term" value="P:proteolysis"/>
    <property type="evidence" value="ECO:0007669"/>
    <property type="project" value="UniProtKB-KW"/>
</dbReference>
<evidence type="ECO:0000313" key="10">
    <source>
        <dbReference type="Proteomes" id="UP001321305"/>
    </source>
</evidence>
<dbReference type="InterPro" id="IPR035952">
    <property type="entry name" value="Rhomboid-like_sf"/>
</dbReference>